<accession>A0A7C8Q3J6</accession>
<dbReference type="InterPro" id="IPR036779">
    <property type="entry name" value="LysM_dom_sf"/>
</dbReference>
<feature type="chain" id="PRO_5028853976" description="LysM domain-containing protein" evidence="4">
    <location>
        <begin position="31"/>
        <end position="638"/>
    </location>
</feature>
<feature type="domain" description="LysM" evidence="5">
    <location>
        <begin position="472"/>
        <end position="518"/>
    </location>
</feature>
<gene>
    <name evidence="6" type="ORF">TWF788_008141</name>
</gene>
<proteinExistence type="predicted"/>
<dbReference type="Gene3D" id="3.10.350.10">
    <property type="entry name" value="LysM domain"/>
    <property type="match status" value="2"/>
</dbReference>
<evidence type="ECO:0000259" key="5">
    <source>
        <dbReference type="PROSITE" id="PS51782"/>
    </source>
</evidence>
<sequence length="638" mass="69598">MKVQSFSTIVFSASLAFAALQVIPIPGTLPTSISASCRATLATNITQCPNIFMLPPDDVPNTNLNALCTSACRVNLSYMIGNATTRCGNTQYPTTIGTSKVIIQPLLMAGRPLYNFDLVCLQDSGTYCKPQLVNITTAQECSKCNLMRLQKQLNNPYDYHLRNASSFSSLLKSCSVASTVYPLTYTPSISSISSTSTAVISIPPCIQTYKPAATDTPESVAILKKVPTDRLLQYNNLPLNHNTTFPTGKILCLDNVSPCFLQKVSATDTCSSFLQTIGYNVTENMFRSWNPTIGMDCANLKYMINKYICLSPPDTTTKFTMPPVVTPTGSGSSTSSVSSIGSWSQAPPASVTAATSAFWSDPLPVPTKTTVNATVPASILQAVSDRGKYCPFGLYEGEILPDNQYRLGKEDLPEVCLSRHWNKFCTITLSTPALPSPTTIPASCYPTIVTETADPAKPPAPTNSGTTELCNQWRVAVSGQGCNAMVEGAGITMARLFEWNRSLNSQCTNMVAGMAYCVGIREVVTTATTSYSRVTFIPPPAPTQSGASNKCIQWHIRRAAYSDETVDRRYMCVNCNAVWNNTWKVSTTKPRSGLELHESSHWQRLLRLDKWVISRHRQKNDVIKSTTSNSSGFMSFQF</sequence>
<dbReference type="GO" id="GO:0008061">
    <property type="term" value="F:chitin binding"/>
    <property type="evidence" value="ECO:0007669"/>
    <property type="project" value="UniProtKB-KW"/>
</dbReference>
<feature type="signal peptide" evidence="4">
    <location>
        <begin position="1"/>
        <end position="30"/>
    </location>
</feature>
<dbReference type="PANTHER" id="PTHR34997">
    <property type="entry name" value="AM15"/>
    <property type="match status" value="1"/>
</dbReference>
<dbReference type="InterPro" id="IPR052210">
    <property type="entry name" value="LysM1-like"/>
</dbReference>
<evidence type="ECO:0000256" key="1">
    <source>
        <dbReference type="ARBA" id="ARBA00022669"/>
    </source>
</evidence>
<evidence type="ECO:0000256" key="3">
    <source>
        <dbReference type="ARBA" id="ARBA00023026"/>
    </source>
</evidence>
<dbReference type="AlphaFoldDB" id="A0A7C8Q3J6"/>
<keyword evidence="3" id="KW-0843">Virulence</keyword>
<organism evidence="6 7">
    <name type="scientific">Orbilia oligospora</name>
    <name type="common">Nematode-trapping fungus</name>
    <name type="synonym">Arthrobotrys oligospora</name>
    <dbReference type="NCBI Taxonomy" id="2813651"/>
    <lineage>
        <taxon>Eukaryota</taxon>
        <taxon>Fungi</taxon>
        <taxon>Dikarya</taxon>
        <taxon>Ascomycota</taxon>
        <taxon>Pezizomycotina</taxon>
        <taxon>Orbiliomycetes</taxon>
        <taxon>Orbiliales</taxon>
        <taxon>Orbiliaceae</taxon>
        <taxon>Orbilia</taxon>
    </lineage>
</organism>
<keyword evidence="2 4" id="KW-0732">Signal</keyword>
<evidence type="ECO:0000313" key="6">
    <source>
        <dbReference type="EMBL" id="KAF3190620.1"/>
    </source>
</evidence>
<evidence type="ECO:0000256" key="4">
    <source>
        <dbReference type="SAM" id="SignalP"/>
    </source>
</evidence>
<keyword evidence="1" id="KW-0147">Chitin-binding</keyword>
<dbReference type="InterPro" id="IPR018392">
    <property type="entry name" value="LysM"/>
</dbReference>
<evidence type="ECO:0000313" key="7">
    <source>
        <dbReference type="Proteomes" id="UP000479691"/>
    </source>
</evidence>
<dbReference type="PANTHER" id="PTHR34997:SF2">
    <property type="entry name" value="LYSM DOMAIN-CONTAINING PROTEIN-RELATED"/>
    <property type="match status" value="1"/>
</dbReference>
<evidence type="ECO:0000256" key="2">
    <source>
        <dbReference type="ARBA" id="ARBA00022729"/>
    </source>
</evidence>
<dbReference type="PROSITE" id="PS51782">
    <property type="entry name" value="LYSM"/>
    <property type="match status" value="1"/>
</dbReference>
<dbReference type="EMBL" id="JAABOE010000005">
    <property type="protein sequence ID" value="KAF3190620.1"/>
    <property type="molecule type" value="Genomic_DNA"/>
</dbReference>
<comment type="caution">
    <text evidence="6">The sequence shown here is derived from an EMBL/GenBank/DDBJ whole genome shotgun (WGS) entry which is preliminary data.</text>
</comment>
<reference evidence="6 7" key="1">
    <citation type="submission" date="2019-06" db="EMBL/GenBank/DDBJ databases">
        <authorList>
            <person name="Palmer J.M."/>
        </authorList>
    </citation>
    <scope>NUCLEOTIDE SEQUENCE [LARGE SCALE GENOMIC DNA]</scope>
    <source>
        <strain evidence="6 7">TWF788</strain>
    </source>
</reference>
<name>A0A7C8Q3J6_ORBOL</name>
<dbReference type="Proteomes" id="UP000479691">
    <property type="component" value="Unassembled WGS sequence"/>
</dbReference>
<protein>
    <recommendedName>
        <fullName evidence="5">LysM domain-containing protein</fullName>
    </recommendedName>
</protein>